<accession>A0ABR5IBQ6</accession>
<organism evidence="3 4">
    <name type="scientific">Gordonia jacobaea</name>
    <dbReference type="NCBI Taxonomy" id="122202"/>
    <lineage>
        <taxon>Bacteria</taxon>
        <taxon>Bacillati</taxon>
        <taxon>Actinomycetota</taxon>
        <taxon>Actinomycetes</taxon>
        <taxon>Mycobacteriales</taxon>
        <taxon>Gordoniaceae</taxon>
        <taxon>Gordonia</taxon>
    </lineage>
</organism>
<dbReference type="Proteomes" id="UP000037247">
    <property type="component" value="Unassembled WGS sequence"/>
</dbReference>
<feature type="domain" description="DUF1206" evidence="2">
    <location>
        <begin position="85"/>
        <end position="152"/>
    </location>
</feature>
<feature type="transmembrane region" description="Helical" evidence="1">
    <location>
        <begin position="178"/>
        <end position="195"/>
    </location>
</feature>
<feature type="domain" description="DUF1206" evidence="2">
    <location>
        <begin position="172"/>
        <end position="240"/>
    </location>
</feature>
<feature type="transmembrane region" description="Helical" evidence="1">
    <location>
        <begin position="44"/>
        <end position="64"/>
    </location>
</feature>
<sequence>MVSGLLHLLIAYIVLRLAFGDAGNADQSGALGIFASSTGGRIALWLAVIAFVAMALWRIAEVIIGPHPANPKADDGDGWLDRAKAGALAVVYFAFAWTAAQFAMGHGQSSGQQNAGMSAKLMGSGFGKFVLVVAGIVIIAVGAYHIYKGVTRSFFDDLTIDSNPVVNATGIVGYTAKGLVLVGAGVLVIVAAITADPSKATGVDGAVKTVAGWPAGQFFLVLAAIGLAAYGIYCFVMARYARM</sequence>
<keyword evidence="1" id="KW-1133">Transmembrane helix</keyword>
<evidence type="ECO:0000256" key="1">
    <source>
        <dbReference type="SAM" id="Phobius"/>
    </source>
</evidence>
<feature type="transmembrane region" description="Helical" evidence="1">
    <location>
        <begin position="125"/>
        <end position="147"/>
    </location>
</feature>
<reference evidence="3 4" key="1">
    <citation type="submission" date="2015-05" db="EMBL/GenBank/DDBJ databases">
        <title>Draft genome sequence of the bacterium Gordonia jacobaea a new member of the Gordonia genus.</title>
        <authorList>
            <person name="Jimenez-Galisteo G."/>
            <person name="Dominguez A."/>
            <person name="Munoz E."/>
            <person name="Vinas M."/>
        </authorList>
    </citation>
    <scope>NUCLEOTIDE SEQUENCE [LARGE SCALE GENOMIC DNA]</scope>
    <source>
        <strain evidence="4">mv1</strain>
    </source>
</reference>
<keyword evidence="1" id="KW-0812">Transmembrane</keyword>
<evidence type="ECO:0000313" key="3">
    <source>
        <dbReference type="EMBL" id="KNA91144.1"/>
    </source>
</evidence>
<feature type="transmembrane region" description="Helical" evidence="1">
    <location>
        <begin position="215"/>
        <end position="236"/>
    </location>
</feature>
<keyword evidence="1" id="KW-0472">Membrane</keyword>
<dbReference type="Pfam" id="PF06724">
    <property type="entry name" value="DUF1206"/>
    <property type="match status" value="3"/>
</dbReference>
<keyword evidence="4" id="KW-1185">Reference proteome</keyword>
<feature type="domain" description="DUF1206" evidence="2">
    <location>
        <begin position="2"/>
        <end position="63"/>
    </location>
</feature>
<feature type="transmembrane region" description="Helical" evidence="1">
    <location>
        <begin position="85"/>
        <end position="105"/>
    </location>
</feature>
<dbReference type="EMBL" id="LDTZ01000017">
    <property type="protein sequence ID" value="KNA91144.1"/>
    <property type="molecule type" value="Genomic_DNA"/>
</dbReference>
<proteinExistence type="predicted"/>
<name>A0ABR5IBQ6_9ACTN</name>
<evidence type="ECO:0000259" key="2">
    <source>
        <dbReference type="Pfam" id="PF06724"/>
    </source>
</evidence>
<dbReference type="RefSeq" id="WP_049699315.1">
    <property type="nucleotide sequence ID" value="NZ_JAQDQF010000008.1"/>
</dbReference>
<evidence type="ECO:0000313" key="4">
    <source>
        <dbReference type="Proteomes" id="UP000037247"/>
    </source>
</evidence>
<comment type="caution">
    <text evidence="3">The sequence shown here is derived from an EMBL/GenBank/DDBJ whole genome shotgun (WGS) entry which is preliminary data.</text>
</comment>
<dbReference type="InterPro" id="IPR009597">
    <property type="entry name" value="DUF1206"/>
</dbReference>
<protein>
    <submittedName>
        <fullName evidence="3">Membrane protein</fullName>
    </submittedName>
</protein>
<gene>
    <name evidence="3" type="ORF">ABW18_12735</name>
</gene>